<dbReference type="PROSITE" id="PS50801">
    <property type="entry name" value="STAS"/>
    <property type="match status" value="1"/>
</dbReference>
<keyword evidence="5" id="KW-1185">Reference proteome</keyword>
<sequence>MAFKAKMRIEGSTATVRLEGELDGRSAPELNELVVRAADQRVERLVLLLEDLSYMSSAGIRSLVFAHQKMPEETEILLVGTRPDVAETIRLTGFDRSIVMRETLEA</sequence>
<dbReference type="Proteomes" id="UP000253094">
    <property type="component" value="Unassembled WGS sequence"/>
</dbReference>
<reference evidence="4 5" key="1">
    <citation type="submission" date="2018-06" db="EMBL/GenBank/DDBJ databases">
        <title>Sphaerisporangium craniellae sp. nov., isolated from a marine sponge in the South China Sea.</title>
        <authorList>
            <person name="Li L."/>
        </authorList>
    </citation>
    <scope>NUCLEOTIDE SEQUENCE [LARGE SCALE GENOMIC DNA]</scope>
    <source>
        <strain evidence="4 5">CCTCC AA 208026</strain>
    </source>
</reference>
<dbReference type="InterPro" id="IPR036513">
    <property type="entry name" value="STAS_dom_sf"/>
</dbReference>
<dbReference type="EMBL" id="QOIL01000029">
    <property type="protein sequence ID" value="RCG21906.1"/>
    <property type="molecule type" value="Genomic_DNA"/>
</dbReference>
<protein>
    <recommendedName>
        <fullName evidence="2">Anti-sigma factor antagonist</fullName>
    </recommendedName>
</protein>
<dbReference type="Gene3D" id="3.30.750.24">
    <property type="entry name" value="STAS domain"/>
    <property type="match status" value="1"/>
</dbReference>
<evidence type="ECO:0000256" key="2">
    <source>
        <dbReference type="RuleBase" id="RU003749"/>
    </source>
</evidence>
<evidence type="ECO:0000259" key="3">
    <source>
        <dbReference type="PROSITE" id="PS50801"/>
    </source>
</evidence>
<organism evidence="4 5">
    <name type="scientific">Sphaerisporangium album</name>
    <dbReference type="NCBI Taxonomy" id="509200"/>
    <lineage>
        <taxon>Bacteria</taxon>
        <taxon>Bacillati</taxon>
        <taxon>Actinomycetota</taxon>
        <taxon>Actinomycetes</taxon>
        <taxon>Streptosporangiales</taxon>
        <taxon>Streptosporangiaceae</taxon>
        <taxon>Sphaerisporangium</taxon>
    </lineage>
</organism>
<dbReference type="PANTHER" id="PTHR33495:SF14">
    <property type="entry name" value="ANTI-SIGMA FACTOR ANTAGONIST"/>
    <property type="match status" value="1"/>
</dbReference>
<evidence type="ECO:0000313" key="5">
    <source>
        <dbReference type="Proteomes" id="UP000253094"/>
    </source>
</evidence>
<dbReference type="OrthoDB" id="9794628at2"/>
<accession>A0A367EUV3</accession>
<dbReference type="Pfam" id="PF01740">
    <property type="entry name" value="STAS"/>
    <property type="match status" value="1"/>
</dbReference>
<dbReference type="GO" id="GO:0043856">
    <property type="term" value="F:anti-sigma factor antagonist activity"/>
    <property type="evidence" value="ECO:0007669"/>
    <property type="project" value="InterPro"/>
</dbReference>
<dbReference type="PANTHER" id="PTHR33495">
    <property type="entry name" value="ANTI-SIGMA FACTOR ANTAGONIST TM_1081-RELATED-RELATED"/>
    <property type="match status" value="1"/>
</dbReference>
<gene>
    <name evidence="4" type="ORF">DQ384_36135</name>
</gene>
<evidence type="ECO:0000256" key="1">
    <source>
        <dbReference type="ARBA" id="ARBA00009013"/>
    </source>
</evidence>
<dbReference type="RefSeq" id="WP_114033384.1">
    <property type="nucleotide sequence ID" value="NZ_QOIL01000029.1"/>
</dbReference>
<comment type="caution">
    <text evidence="4">The sequence shown here is derived from an EMBL/GenBank/DDBJ whole genome shotgun (WGS) entry which is preliminary data.</text>
</comment>
<dbReference type="InterPro" id="IPR003658">
    <property type="entry name" value="Anti-sigma_ant"/>
</dbReference>
<evidence type="ECO:0000313" key="4">
    <source>
        <dbReference type="EMBL" id="RCG21906.1"/>
    </source>
</evidence>
<dbReference type="CDD" id="cd07043">
    <property type="entry name" value="STAS_anti-anti-sigma_factors"/>
    <property type="match status" value="1"/>
</dbReference>
<name>A0A367EUV3_9ACTN</name>
<dbReference type="AlphaFoldDB" id="A0A367EUV3"/>
<dbReference type="SUPFAM" id="SSF52091">
    <property type="entry name" value="SpoIIaa-like"/>
    <property type="match status" value="1"/>
</dbReference>
<dbReference type="NCBIfam" id="TIGR00377">
    <property type="entry name" value="ant_ant_sig"/>
    <property type="match status" value="1"/>
</dbReference>
<comment type="similarity">
    <text evidence="1 2">Belongs to the anti-sigma-factor antagonist family.</text>
</comment>
<proteinExistence type="inferred from homology"/>
<dbReference type="InterPro" id="IPR002645">
    <property type="entry name" value="STAS_dom"/>
</dbReference>
<feature type="domain" description="STAS" evidence="3">
    <location>
        <begin position="3"/>
        <end position="106"/>
    </location>
</feature>